<dbReference type="Proteomes" id="UP001159363">
    <property type="component" value="Chromosome 2"/>
</dbReference>
<comment type="caution">
    <text evidence="1">The sequence shown here is derived from an EMBL/GenBank/DDBJ whole genome shotgun (WGS) entry which is preliminary data.</text>
</comment>
<organism evidence="1 2">
    <name type="scientific">Dryococelus australis</name>
    <dbReference type="NCBI Taxonomy" id="614101"/>
    <lineage>
        <taxon>Eukaryota</taxon>
        <taxon>Metazoa</taxon>
        <taxon>Ecdysozoa</taxon>
        <taxon>Arthropoda</taxon>
        <taxon>Hexapoda</taxon>
        <taxon>Insecta</taxon>
        <taxon>Pterygota</taxon>
        <taxon>Neoptera</taxon>
        <taxon>Polyneoptera</taxon>
        <taxon>Phasmatodea</taxon>
        <taxon>Verophasmatodea</taxon>
        <taxon>Anareolatae</taxon>
        <taxon>Phasmatidae</taxon>
        <taxon>Eurycanthinae</taxon>
        <taxon>Dryococelus</taxon>
    </lineage>
</organism>
<protein>
    <submittedName>
        <fullName evidence="1">Uncharacterized protein</fullName>
    </submittedName>
</protein>
<evidence type="ECO:0000313" key="2">
    <source>
        <dbReference type="Proteomes" id="UP001159363"/>
    </source>
</evidence>
<accession>A0ABQ9I841</accession>
<reference evidence="1 2" key="1">
    <citation type="submission" date="2023-02" db="EMBL/GenBank/DDBJ databases">
        <title>LHISI_Scaffold_Assembly.</title>
        <authorList>
            <person name="Stuart O.P."/>
            <person name="Cleave R."/>
            <person name="Magrath M.J.L."/>
            <person name="Mikheyev A.S."/>
        </authorList>
    </citation>
    <scope>NUCLEOTIDE SEQUENCE [LARGE SCALE GENOMIC DNA]</scope>
    <source>
        <strain evidence="1">Daus_M_001</strain>
        <tissue evidence="1">Leg muscle</tissue>
    </source>
</reference>
<keyword evidence="2" id="KW-1185">Reference proteome</keyword>
<proteinExistence type="predicted"/>
<sequence>MHLSFCCSKAAEELPASLEFLVIETRHWFTCSPLRQLQYESLYITINIGKAHHKMIQLSKTRWLAWNGAITSILEHSQGNIPKTNLPFQADSTEITKLFKDLRLLLLSVARTIIKPAFVRPTGNTSATHRITQQTWMHSKYSGESCSGKSMLENVCLKILFSFGVQYCNTQMMEEINHLQEKPDLH</sequence>
<evidence type="ECO:0000313" key="1">
    <source>
        <dbReference type="EMBL" id="KAJ8892819.1"/>
    </source>
</evidence>
<name>A0ABQ9I841_9NEOP</name>
<gene>
    <name evidence="1" type="ORF">PR048_005400</name>
</gene>
<dbReference type="EMBL" id="JARBHB010000002">
    <property type="protein sequence ID" value="KAJ8892819.1"/>
    <property type="molecule type" value="Genomic_DNA"/>
</dbReference>